<feature type="transmembrane region" description="Helical" evidence="6">
    <location>
        <begin position="26"/>
        <end position="47"/>
    </location>
</feature>
<feature type="transmembrane region" description="Helical" evidence="6">
    <location>
        <begin position="373"/>
        <end position="401"/>
    </location>
</feature>
<feature type="transmembrane region" description="Helical" evidence="6">
    <location>
        <begin position="282"/>
        <end position="305"/>
    </location>
</feature>
<evidence type="ECO:0000256" key="1">
    <source>
        <dbReference type="ARBA" id="ARBA00004651"/>
    </source>
</evidence>
<dbReference type="PANTHER" id="PTHR42770">
    <property type="entry name" value="AMINO ACID TRANSPORTER-RELATED"/>
    <property type="match status" value="1"/>
</dbReference>
<feature type="transmembrane region" description="Helical" evidence="6">
    <location>
        <begin position="135"/>
        <end position="153"/>
    </location>
</feature>
<dbReference type="AlphaFoldDB" id="A0A8J3MTH9"/>
<evidence type="ECO:0000256" key="4">
    <source>
        <dbReference type="ARBA" id="ARBA00022989"/>
    </source>
</evidence>
<feature type="transmembrane region" description="Helical" evidence="6">
    <location>
        <begin position="241"/>
        <end position="262"/>
    </location>
</feature>
<evidence type="ECO:0000256" key="3">
    <source>
        <dbReference type="ARBA" id="ARBA00022692"/>
    </source>
</evidence>
<keyword evidence="4 6" id="KW-1133">Transmembrane helix</keyword>
<evidence type="ECO:0000256" key="2">
    <source>
        <dbReference type="ARBA" id="ARBA00022475"/>
    </source>
</evidence>
<evidence type="ECO:0000313" key="7">
    <source>
        <dbReference type="EMBL" id="GHO48252.1"/>
    </source>
</evidence>
<feature type="transmembrane region" description="Helical" evidence="6">
    <location>
        <begin position="449"/>
        <end position="472"/>
    </location>
</feature>
<evidence type="ECO:0008006" key="9">
    <source>
        <dbReference type="Google" id="ProtNLM"/>
    </source>
</evidence>
<evidence type="ECO:0000256" key="6">
    <source>
        <dbReference type="SAM" id="Phobius"/>
    </source>
</evidence>
<keyword evidence="2" id="KW-1003">Cell membrane</keyword>
<dbReference type="GO" id="GO:0022857">
    <property type="term" value="F:transmembrane transporter activity"/>
    <property type="evidence" value="ECO:0007669"/>
    <property type="project" value="InterPro"/>
</dbReference>
<feature type="transmembrane region" description="Helical" evidence="6">
    <location>
        <begin position="53"/>
        <end position="74"/>
    </location>
</feature>
<name>A0A8J3MTH9_9CHLR</name>
<organism evidence="7 8">
    <name type="scientific">Ktedonospora formicarum</name>
    <dbReference type="NCBI Taxonomy" id="2778364"/>
    <lineage>
        <taxon>Bacteria</taxon>
        <taxon>Bacillati</taxon>
        <taxon>Chloroflexota</taxon>
        <taxon>Ktedonobacteria</taxon>
        <taxon>Ktedonobacterales</taxon>
        <taxon>Ktedonobacteraceae</taxon>
        <taxon>Ktedonospora</taxon>
    </lineage>
</organism>
<reference evidence="7" key="1">
    <citation type="submission" date="2020-10" db="EMBL/GenBank/DDBJ databases">
        <title>Taxonomic study of unclassified bacteria belonging to the class Ktedonobacteria.</title>
        <authorList>
            <person name="Yabe S."/>
            <person name="Wang C.M."/>
            <person name="Zheng Y."/>
            <person name="Sakai Y."/>
            <person name="Cavaletti L."/>
            <person name="Monciardini P."/>
            <person name="Donadio S."/>
        </authorList>
    </citation>
    <scope>NUCLEOTIDE SEQUENCE</scope>
    <source>
        <strain evidence="7">SOSP1-1</strain>
    </source>
</reference>
<evidence type="ECO:0000313" key="8">
    <source>
        <dbReference type="Proteomes" id="UP000612362"/>
    </source>
</evidence>
<feature type="transmembrane region" description="Helical" evidence="6">
    <location>
        <begin position="207"/>
        <end position="229"/>
    </location>
</feature>
<gene>
    <name evidence="7" type="ORF">KSX_64150</name>
</gene>
<dbReference type="InterPro" id="IPR002293">
    <property type="entry name" value="AA/rel_permease1"/>
</dbReference>
<dbReference type="RefSeq" id="WP_220197450.1">
    <property type="nucleotide sequence ID" value="NZ_BNJF01000003.1"/>
</dbReference>
<keyword evidence="8" id="KW-1185">Reference proteome</keyword>
<accession>A0A8J3MTH9</accession>
<feature type="transmembrane region" description="Helical" evidence="6">
    <location>
        <begin position="413"/>
        <end position="437"/>
    </location>
</feature>
<dbReference type="GO" id="GO:0005886">
    <property type="term" value="C:plasma membrane"/>
    <property type="evidence" value="ECO:0007669"/>
    <property type="project" value="UniProtKB-SubCell"/>
</dbReference>
<sequence length="487" mass="53217">MKRWQIQPLASEDYTRKALPQKTGNFDMMMSFMMIMFFISNPVGTIAAGPVSFVYWGIGALIFFIPCVVAVAQLGRMFPHEGSTYNWTHKALGGFWSLFASISFWVPGVLATVGSASIGLTFIQGLHPGWLAEPWQQAVVLVVIFLFACVLALRPMRLLQNMVNIATLLTYGIVVLLGVAAVVWIATGHASATHFATPDSWTIKPDNFALFGSVILAYLGADVPIIMAGETNEKYRTGRPLLWGCIFVLGAYFLVTMALMVLQGPNIVNLGNFSIIGSIDMVFGHTVGNIAATCIIIFFPIFVALDQSLFARLLMVTSIDRRLPISLSKLNKHRVPSNAIIFQTVIAIVFTLVLFLSPYVIPIANPAELGANVQAVSLATLVLVWAVSTIFLFVDLIVLYFKDRVWFRAHQVIPSVILWGSVVIAPIASVVAIVVTLNYSQALTIPNDQWRLLVAALTVVSLVASAIGSIFATSEASWQDQVQEAEM</sequence>
<comment type="subcellular location">
    <subcellularLocation>
        <location evidence="1">Cell membrane</location>
        <topology evidence="1">Multi-pass membrane protein</topology>
    </subcellularLocation>
</comment>
<dbReference type="Gene3D" id="1.20.1740.10">
    <property type="entry name" value="Amino acid/polyamine transporter I"/>
    <property type="match status" value="1"/>
</dbReference>
<dbReference type="InterPro" id="IPR050367">
    <property type="entry name" value="APC_superfamily"/>
</dbReference>
<evidence type="ECO:0000256" key="5">
    <source>
        <dbReference type="ARBA" id="ARBA00023136"/>
    </source>
</evidence>
<dbReference type="EMBL" id="BNJF01000003">
    <property type="protein sequence ID" value="GHO48252.1"/>
    <property type="molecule type" value="Genomic_DNA"/>
</dbReference>
<dbReference type="Pfam" id="PF13520">
    <property type="entry name" value="AA_permease_2"/>
    <property type="match status" value="1"/>
</dbReference>
<dbReference type="PIRSF" id="PIRSF006060">
    <property type="entry name" value="AA_transporter"/>
    <property type="match status" value="1"/>
</dbReference>
<dbReference type="PANTHER" id="PTHR42770:SF7">
    <property type="entry name" value="MEMBRANE PROTEIN"/>
    <property type="match status" value="1"/>
</dbReference>
<dbReference type="Proteomes" id="UP000612362">
    <property type="component" value="Unassembled WGS sequence"/>
</dbReference>
<comment type="caution">
    <text evidence="7">The sequence shown here is derived from an EMBL/GenBank/DDBJ whole genome shotgun (WGS) entry which is preliminary data.</text>
</comment>
<feature type="transmembrane region" description="Helical" evidence="6">
    <location>
        <begin position="339"/>
        <end position="361"/>
    </location>
</feature>
<keyword evidence="3 6" id="KW-0812">Transmembrane</keyword>
<keyword evidence="5 6" id="KW-0472">Membrane</keyword>
<feature type="transmembrane region" description="Helical" evidence="6">
    <location>
        <begin position="95"/>
        <end position="123"/>
    </location>
</feature>
<proteinExistence type="predicted"/>
<protein>
    <recommendedName>
        <fullName evidence="9">Amino acid permease</fullName>
    </recommendedName>
</protein>
<feature type="transmembrane region" description="Helical" evidence="6">
    <location>
        <begin position="165"/>
        <end position="187"/>
    </location>
</feature>